<comment type="similarity">
    <text evidence="2 7">Belongs to the TFIIF alpha subunit family.</text>
</comment>
<feature type="compositionally biased region" description="Basic and acidic residues" evidence="8">
    <location>
        <begin position="433"/>
        <end position="443"/>
    </location>
</feature>
<comment type="subcellular location">
    <subcellularLocation>
        <location evidence="1 7">Nucleus</location>
    </subcellularLocation>
</comment>
<dbReference type="GO" id="GO:0032968">
    <property type="term" value="P:positive regulation of transcription elongation by RNA polymerase II"/>
    <property type="evidence" value="ECO:0007669"/>
    <property type="project" value="InterPro"/>
</dbReference>
<evidence type="ECO:0000256" key="8">
    <source>
        <dbReference type="SAM" id="MobiDB-lite"/>
    </source>
</evidence>
<proteinExistence type="inferred from homology"/>
<dbReference type="GO" id="GO:0003677">
    <property type="term" value="F:DNA binding"/>
    <property type="evidence" value="ECO:0007669"/>
    <property type="project" value="UniProtKB-KW"/>
</dbReference>
<keyword evidence="3 7" id="KW-0805">Transcription regulation</keyword>
<keyword evidence="6 7" id="KW-0539">Nucleus</keyword>
<dbReference type="EMBL" id="AJWJ01000139">
    <property type="protein sequence ID" value="KAF2074587.1"/>
    <property type="molecule type" value="Genomic_DNA"/>
</dbReference>
<dbReference type="AlphaFoldDB" id="A0A8J4PVR2"/>
<dbReference type="GO" id="GO:0005674">
    <property type="term" value="C:transcription factor TFIIF complex"/>
    <property type="evidence" value="ECO:0007669"/>
    <property type="project" value="TreeGrafter"/>
</dbReference>
<protein>
    <recommendedName>
        <fullName evidence="7">Transcription initiation factor IIF subunit alpha</fullName>
    </recommendedName>
</protein>
<evidence type="ECO:0000256" key="1">
    <source>
        <dbReference type="ARBA" id="ARBA00004123"/>
    </source>
</evidence>
<comment type="function">
    <text evidence="7">TFIIF is a general transcription initiation factor that binds to RNA polymerase II and helps to recruit it to the initiation complex in collaboration with TFIIB. It promotes transcription elongation.</text>
</comment>
<feature type="compositionally biased region" description="Low complexity" evidence="8">
    <location>
        <begin position="415"/>
        <end position="429"/>
    </location>
</feature>
<feature type="region of interest" description="Disordered" evidence="8">
    <location>
        <begin position="1"/>
        <end position="29"/>
    </location>
</feature>
<dbReference type="InterPro" id="IPR008851">
    <property type="entry name" value="TFIIF-alpha"/>
</dbReference>
<feature type="compositionally biased region" description="Basic and acidic residues" evidence="8">
    <location>
        <begin position="229"/>
        <end position="240"/>
    </location>
</feature>
<feature type="compositionally biased region" description="Low complexity" evidence="8">
    <location>
        <begin position="458"/>
        <end position="471"/>
    </location>
</feature>
<sequence length="540" mass="59931">MNNSNHPTTTTTTTTTTSTTQQPAPNPDERVFNINLVKGTKKWNLAKFSTKIDIHGFSKPVKMYKYNPMTQIAQDDQKAAAEAAALNGVPYKPFKRKYEPKPVNAKTIPWKLEDSQGNNTFQGTVEGNQSSSNYFLFMFQSDGTIKAVPCTDWYNFRPKKDLQTLTTEEAEDFMKKKYQEWDFLTSRVKKNQDGNEKSSGGGSGGGGGGGSGGGSKKSKADDDDDEDSELRRNIYEDPNKFKSYGVVKTESKPAKKPARKREENYNEEDGDAPDFEGKFDDDDDDTYMDDEAVDESHPHLQDEDENEEELNQTGLEMQKMLKNIQKKEEQSEEEEEDKEEEEDDDDEDDDDDDEDDEDLDADFSITTKNDTIVVKEENGGPPSPTNGKKKKSSTTTTTTTSSKSSSSPPKDKKTSTTSTSSSSSTNITGKKTKSSDSNDTRDTKKIKKEPSSPPPPTNTSSSATSSPPSSAIGGGGSEGPLTEDDIRKVIQKEKRIKSIDLINTFRNHLKDPNNKKEFLSIVGRIARVVIEDGIKYIIAK</sequence>
<keyword evidence="4 7" id="KW-0238">DNA-binding</keyword>
<dbReference type="Pfam" id="PF05793">
    <property type="entry name" value="TFIIF_alpha"/>
    <property type="match status" value="1"/>
</dbReference>
<dbReference type="PANTHER" id="PTHR13011:SF0">
    <property type="entry name" value="GENERAL TRANSCRIPTION FACTOR IIF SUBUNIT 1"/>
    <property type="match status" value="1"/>
</dbReference>
<evidence type="ECO:0000256" key="6">
    <source>
        <dbReference type="ARBA" id="ARBA00023242"/>
    </source>
</evidence>
<evidence type="ECO:0000313" key="9">
    <source>
        <dbReference type="EMBL" id="KAF2074587.1"/>
    </source>
</evidence>
<feature type="compositionally biased region" description="Gly residues" evidence="8">
    <location>
        <begin position="199"/>
        <end position="215"/>
    </location>
</feature>
<feature type="compositionally biased region" description="Acidic residues" evidence="8">
    <location>
        <begin position="330"/>
        <end position="361"/>
    </location>
</feature>
<dbReference type="InterPro" id="IPR011039">
    <property type="entry name" value="TFIIF_interaction"/>
</dbReference>
<dbReference type="Proteomes" id="UP000695562">
    <property type="component" value="Unassembled WGS sequence"/>
</dbReference>
<evidence type="ECO:0000256" key="3">
    <source>
        <dbReference type="ARBA" id="ARBA00023015"/>
    </source>
</evidence>
<evidence type="ECO:0000256" key="7">
    <source>
        <dbReference type="RuleBase" id="RU366044"/>
    </source>
</evidence>
<feature type="compositionally biased region" description="Low complexity" evidence="8">
    <location>
        <begin position="8"/>
        <end position="20"/>
    </location>
</feature>
<gene>
    <name evidence="9" type="ORF">CYY_004094</name>
</gene>
<evidence type="ECO:0000256" key="4">
    <source>
        <dbReference type="ARBA" id="ARBA00023125"/>
    </source>
</evidence>
<evidence type="ECO:0000313" key="10">
    <source>
        <dbReference type="Proteomes" id="UP000695562"/>
    </source>
</evidence>
<dbReference type="SUPFAM" id="SSF50916">
    <property type="entry name" value="Rap30/74 interaction domains"/>
    <property type="match status" value="1"/>
</dbReference>
<dbReference type="GO" id="GO:0001096">
    <property type="term" value="F:TFIIF-class transcription factor complex binding"/>
    <property type="evidence" value="ECO:0007669"/>
    <property type="project" value="TreeGrafter"/>
</dbReference>
<feature type="compositionally biased region" description="Acidic residues" evidence="8">
    <location>
        <begin position="265"/>
        <end position="293"/>
    </location>
</feature>
<feature type="compositionally biased region" description="Low complexity" evidence="8">
    <location>
        <begin position="393"/>
        <end position="408"/>
    </location>
</feature>
<dbReference type="GO" id="GO:0016251">
    <property type="term" value="F:RNA polymerase II general transcription initiation factor activity"/>
    <property type="evidence" value="ECO:0007669"/>
    <property type="project" value="TreeGrafter"/>
</dbReference>
<keyword evidence="5 7" id="KW-0804">Transcription</keyword>
<keyword evidence="10" id="KW-1185">Reference proteome</keyword>
<comment type="caution">
    <text evidence="9">The sequence shown here is derived from an EMBL/GenBank/DDBJ whole genome shotgun (WGS) entry which is preliminary data.</text>
</comment>
<feature type="region of interest" description="Disordered" evidence="8">
    <location>
        <begin position="190"/>
        <end position="486"/>
    </location>
</feature>
<evidence type="ECO:0000256" key="2">
    <source>
        <dbReference type="ARBA" id="ARBA00005249"/>
    </source>
</evidence>
<dbReference type="PANTHER" id="PTHR13011">
    <property type="entry name" value="TFIIF-ALPHA"/>
    <property type="match status" value="1"/>
</dbReference>
<dbReference type="OrthoDB" id="76676at2759"/>
<organism evidence="9 10">
    <name type="scientific">Polysphondylium violaceum</name>
    <dbReference type="NCBI Taxonomy" id="133409"/>
    <lineage>
        <taxon>Eukaryota</taxon>
        <taxon>Amoebozoa</taxon>
        <taxon>Evosea</taxon>
        <taxon>Eumycetozoa</taxon>
        <taxon>Dictyostelia</taxon>
        <taxon>Dictyosteliales</taxon>
        <taxon>Dictyosteliaceae</taxon>
        <taxon>Polysphondylium</taxon>
    </lineage>
</organism>
<accession>A0A8J4PVR2</accession>
<reference evidence="9" key="1">
    <citation type="submission" date="2020-01" db="EMBL/GenBank/DDBJ databases">
        <title>Development of genomics and gene disruption for Polysphondylium violaceum indicates a role for the polyketide synthase stlB in stalk morphogenesis.</title>
        <authorList>
            <person name="Narita B."/>
            <person name="Kawabe Y."/>
            <person name="Kin K."/>
            <person name="Saito T."/>
            <person name="Gibbs R."/>
            <person name="Kuspa A."/>
            <person name="Muzny D."/>
            <person name="Queller D."/>
            <person name="Richards S."/>
            <person name="Strassman J."/>
            <person name="Sucgang R."/>
            <person name="Worley K."/>
            <person name="Schaap P."/>
        </authorList>
    </citation>
    <scope>NUCLEOTIDE SEQUENCE</scope>
    <source>
        <strain evidence="9">QSvi11</strain>
    </source>
</reference>
<name>A0A8J4PVR2_9MYCE</name>
<dbReference type="GO" id="GO:0006367">
    <property type="term" value="P:transcription initiation at RNA polymerase II promoter"/>
    <property type="evidence" value="ECO:0007669"/>
    <property type="project" value="InterPro"/>
</dbReference>
<evidence type="ECO:0000256" key="5">
    <source>
        <dbReference type="ARBA" id="ARBA00023163"/>
    </source>
</evidence>